<dbReference type="InterPro" id="IPR036890">
    <property type="entry name" value="HATPase_C_sf"/>
</dbReference>
<dbReference type="GO" id="GO:0000155">
    <property type="term" value="F:phosphorelay sensor kinase activity"/>
    <property type="evidence" value="ECO:0007669"/>
    <property type="project" value="InterPro"/>
</dbReference>
<dbReference type="CDD" id="cd00075">
    <property type="entry name" value="HATPase"/>
    <property type="match status" value="1"/>
</dbReference>
<dbReference type="AlphaFoldDB" id="E6TTG2"/>
<dbReference type="eggNOG" id="COG5002">
    <property type="taxonomic scope" value="Bacteria"/>
</dbReference>
<feature type="domain" description="Histidine kinase" evidence="13">
    <location>
        <begin position="147"/>
        <end position="362"/>
    </location>
</feature>
<evidence type="ECO:0000256" key="9">
    <source>
        <dbReference type="ARBA" id="ARBA00022840"/>
    </source>
</evidence>
<evidence type="ECO:0000256" key="12">
    <source>
        <dbReference type="SAM" id="Phobius"/>
    </source>
</evidence>
<keyword evidence="8 15" id="KW-0418">Kinase</keyword>
<dbReference type="GO" id="GO:0005524">
    <property type="term" value="F:ATP binding"/>
    <property type="evidence" value="ECO:0007669"/>
    <property type="project" value="UniProtKB-KW"/>
</dbReference>
<evidence type="ECO:0000256" key="11">
    <source>
        <dbReference type="ARBA" id="ARBA00023136"/>
    </source>
</evidence>
<dbReference type="SUPFAM" id="SSF55874">
    <property type="entry name" value="ATPase domain of HSP90 chaperone/DNA topoisomerase II/histidine kinase"/>
    <property type="match status" value="1"/>
</dbReference>
<dbReference type="Pfam" id="PF00512">
    <property type="entry name" value="HisKA"/>
    <property type="match status" value="1"/>
</dbReference>
<comment type="subcellular location">
    <subcellularLocation>
        <location evidence="2">Cell membrane</location>
        <topology evidence="2">Multi-pass membrane protein</topology>
    </subcellularLocation>
</comment>
<dbReference type="KEGG" id="bco:Bcell_1333"/>
<evidence type="ECO:0000256" key="5">
    <source>
        <dbReference type="ARBA" id="ARBA00022553"/>
    </source>
</evidence>
<dbReference type="PROSITE" id="PS50885">
    <property type="entry name" value="HAMP"/>
    <property type="match status" value="1"/>
</dbReference>
<dbReference type="InterPro" id="IPR050351">
    <property type="entry name" value="BphY/WalK/GraS-like"/>
</dbReference>
<accession>E6TTG2</accession>
<evidence type="ECO:0000256" key="3">
    <source>
        <dbReference type="ARBA" id="ARBA00012438"/>
    </source>
</evidence>
<evidence type="ECO:0000313" key="15">
    <source>
        <dbReference type="EMBL" id="ADU29598.1"/>
    </source>
</evidence>
<dbReference type="PANTHER" id="PTHR45453">
    <property type="entry name" value="PHOSPHATE REGULON SENSOR PROTEIN PHOR"/>
    <property type="match status" value="1"/>
</dbReference>
<dbReference type="PROSITE" id="PS50109">
    <property type="entry name" value="HIS_KIN"/>
    <property type="match status" value="1"/>
</dbReference>
<evidence type="ECO:0000256" key="10">
    <source>
        <dbReference type="ARBA" id="ARBA00023012"/>
    </source>
</evidence>
<reference evidence="15" key="1">
    <citation type="submission" date="2010-12" db="EMBL/GenBank/DDBJ databases">
        <title>Complete sequence of Bacillus cellulosilyticus DSM 2522.</title>
        <authorList>
            <consortium name="US DOE Joint Genome Institute"/>
            <person name="Lucas S."/>
            <person name="Copeland A."/>
            <person name="Lapidus A."/>
            <person name="Cheng J.-F."/>
            <person name="Bruce D."/>
            <person name="Goodwin L."/>
            <person name="Pitluck S."/>
            <person name="Chertkov O."/>
            <person name="Detter J.C."/>
            <person name="Han C."/>
            <person name="Tapia R."/>
            <person name="Land M."/>
            <person name="Hauser L."/>
            <person name="Jeffries C."/>
            <person name="Kyrpides N."/>
            <person name="Ivanova N."/>
            <person name="Mikhailova N."/>
            <person name="Brumm P."/>
            <person name="Mead D."/>
            <person name="Woyke T."/>
        </authorList>
    </citation>
    <scope>NUCLEOTIDE SEQUENCE [LARGE SCALE GENOMIC DNA]</scope>
    <source>
        <strain evidence="15">DSM 2522</strain>
    </source>
</reference>
<keyword evidence="4" id="KW-1003">Cell membrane</keyword>
<evidence type="ECO:0000256" key="4">
    <source>
        <dbReference type="ARBA" id="ARBA00022475"/>
    </source>
</evidence>
<dbReference type="Pfam" id="PF00672">
    <property type="entry name" value="HAMP"/>
    <property type="match status" value="1"/>
</dbReference>
<dbReference type="PRINTS" id="PR00344">
    <property type="entry name" value="BCTRLSENSOR"/>
</dbReference>
<dbReference type="CDD" id="cd00082">
    <property type="entry name" value="HisKA"/>
    <property type="match status" value="1"/>
</dbReference>
<evidence type="ECO:0000259" key="13">
    <source>
        <dbReference type="PROSITE" id="PS50109"/>
    </source>
</evidence>
<dbReference type="EMBL" id="CP002394">
    <property type="protein sequence ID" value="ADU29598.1"/>
    <property type="molecule type" value="Genomic_DNA"/>
</dbReference>
<dbReference type="EC" id="2.7.13.3" evidence="3"/>
<sequence>MLSKWNLANNNIGLLWRMTGLNIILITLLISMSSIVIYNTACTLLEEMTNADESMQVLFSDTLLSYLIWISLSIIFFGSLIYFSIMKKIVKPIKRLARSTKVLQNGDYPSPIEVNSQDEIGVLTQNFNQLTYILKKNEHTRNKMITDMAHELRTPLSNINGYLEGLKNGIISGDAALYESLHKESERLILMINQLYELNEWNIGGKSKTYEKKCTRVEKLLHDCIQLFKLELDKKNIDFEILTEQSIIFIDEKGIRQAVINLVQNAIQYYQGEGKITLRGEIVENEIIIAVTGPGQPIPIDKRDLIFERFYRIDGSRNDKTGGVGLGLAIVKEIIGTTFNGNVGIESENNIHTFWFSIPRKYTEC</sequence>
<keyword evidence="12" id="KW-1133">Transmembrane helix</keyword>
<protein>
    <recommendedName>
        <fullName evidence="3">histidine kinase</fullName>
        <ecNumber evidence="3">2.7.13.3</ecNumber>
    </recommendedName>
</protein>
<keyword evidence="6" id="KW-0808">Transferase</keyword>
<evidence type="ECO:0000256" key="8">
    <source>
        <dbReference type="ARBA" id="ARBA00022777"/>
    </source>
</evidence>
<dbReference type="Proteomes" id="UP000001401">
    <property type="component" value="Chromosome"/>
</dbReference>
<keyword evidence="5" id="KW-0597">Phosphoprotein</keyword>
<dbReference type="GO" id="GO:0016036">
    <property type="term" value="P:cellular response to phosphate starvation"/>
    <property type="evidence" value="ECO:0007669"/>
    <property type="project" value="TreeGrafter"/>
</dbReference>
<evidence type="ECO:0000256" key="2">
    <source>
        <dbReference type="ARBA" id="ARBA00004651"/>
    </source>
</evidence>
<dbReference type="Pfam" id="PF02518">
    <property type="entry name" value="HATPase_c"/>
    <property type="match status" value="1"/>
</dbReference>
<dbReference type="InterPro" id="IPR003594">
    <property type="entry name" value="HATPase_dom"/>
</dbReference>
<dbReference type="PANTHER" id="PTHR45453:SF1">
    <property type="entry name" value="PHOSPHATE REGULON SENSOR PROTEIN PHOR"/>
    <property type="match status" value="1"/>
</dbReference>
<dbReference type="GO" id="GO:0004721">
    <property type="term" value="F:phosphoprotein phosphatase activity"/>
    <property type="evidence" value="ECO:0007669"/>
    <property type="project" value="TreeGrafter"/>
</dbReference>
<proteinExistence type="predicted"/>
<evidence type="ECO:0000313" key="16">
    <source>
        <dbReference type="Proteomes" id="UP000001401"/>
    </source>
</evidence>
<dbReference type="InterPro" id="IPR003660">
    <property type="entry name" value="HAMP_dom"/>
</dbReference>
<dbReference type="SUPFAM" id="SSF158472">
    <property type="entry name" value="HAMP domain-like"/>
    <property type="match status" value="1"/>
</dbReference>
<dbReference type="Gene3D" id="3.30.565.10">
    <property type="entry name" value="Histidine kinase-like ATPase, C-terminal domain"/>
    <property type="match status" value="1"/>
</dbReference>
<dbReference type="HOGENOM" id="CLU_000445_89_3_9"/>
<dbReference type="CDD" id="cd06225">
    <property type="entry name" value="HAMP"/>
    <property type="match status" value="1"/>
</dbReference>
<comment type="catalytic activity">
    <reaction evidence="1">
        <text>ATP + protein L-histidine = ADP + protein N-phospho-L-histidine.</text>
        <dbReference type="EC" id="2.7.13.3"/>
    </reaction>
</comment>
<name>E6TTG2_EVAC2</name>
<dbReference type="Gene3D" id="1.10.287.130">
    <property type="match status" value="1"/>
</dbReference>
<dbReference type="InterPro" id="IPR004358">
    <property type="entry name" value="Sig_transdc_His_kin-like_C"/>
</dbReference>
<keyword evidence="11 12" id="KW-0472">Membrane</keyword>
<dbReference type="SUPFAM" id="SSF47384">
    <property type="entry name" value="Homodimeric domain of signal transducing histidine kinase"/>
    <property type="match status" value="1"/>
</dbReference>
<dbReference type="InterPro" id="IPR005467">
    <property type="entry name" value="His_kinase_dom"/>
</dbReference>
<dbReference type="SMART" id="SM00388">
    <property type="entry name" value="HisKA"/>
    <property type="match status" value="1"/>
</dbReference>
<dbReference type="InterPro" id="IPR036097">
    <property type="entry name" value="HisK_dim/P_sf"/>
</dbReference>
<gene>
    <name evidence="15" type="ordered locus">Bcell_1333</name>
</gene>
<dbReference type="Gene3D" id="6.10.340.10">
    <property type="match status" value="1"/>
</dbReference>
<keyword evidence="7" id="KW-0547">Nucleotide-binding</keyword>
<organism evidence="15 16">
    <name type="scientific">Evansella cellulosilytica (strain ATCC 21833 / DSM 2522 / FERM P-1141 / JCM 9156 / N-4)</name>
    <name type="common">Bacillus cellulosilyticus</name>
    <dbReference type="NCBI Taxonomy" id="649639"/>
    <lineage>
        <taxon>Bacteria</taxon>
        <taxon>Bacillati</taxon>
        <taxon>Bacillota</taxon>
        <taxon>Bacilli</taxon>
        <taxon>Bacillales</taxon>
        <taxon>Bacillaceae</taxon>
        <taxon>Evansella</taxon>
    </lineage>
</organism>
<keyword evidence="9" id="KW-0067">ATP-binding</keyword>
<evidence type="ECO:0000256" key="6">
    <source>
        <dbReference type="ARBA" id="ARBA00022679"/>
    </source>
</evidence>
<feature type="transmembrane region" description="Helical" evidence="12">
    <location>
        <begin position="21"/>
        <end position="41"/>
    </location>
</feature>
<keyword evidence="12" id="KW-0812">Transmembrane</keyword>
<dbReference type="STRING" id="649639.Bcell_1333"/>
<dbReference type="SMART" id="SM00304">
    <property type="entry name" value="HAMP"/>
    <property type="match status" value="1"/>
</dbReference>
<evidence type="ECO:0000259" key="14">
    <source>
        <dbReference type="PROSITE" id="PS50885"/>
    </source>
</evidence>
<keyword evidence="16" id="KW-1185">Reference proteome</keyword>
<feature type="domain" description="HAMP" evidence="14">
    <location>
        <begin position="87"/>
        <end position="139"/>
    </location>
</feature>
<dbReference type="SMART" id="SM00387">
    <property type="entry name" value="HATPase_c"/>
    <property type="match status" value="1"/>
</dbReference>
<dbReference type="GO" id="GO:0005886">
    <property type="term" value="C:plasma membrane"/>
    <property type="evidence" value="ECO:0007669"/>
    <property type="project" value="UniProtKB-SubCell"/>
</dbReference>
<evidence type="ECO:0000256" key="1">
    <source>
        <dbReference type="ARBA" id="ARBA00000085"/>
    </source>
</evidence>
<feature type="transmembrane region" description="Helical" evidence="12">
    <location>
        <begin position="63"/>
        <end position="85"/>
    </location>
</feature>
<keyword evidence="10" id="KW-0902">Two-component regulatory system</keyword>
<evidence type="ECO:0000256" key="7">
    <source>
        <dbReference type="ARBA" id="ARBA00022741"/>
    </source>
</evidence>
<dbReference type="InterPro" id="IPR003661">
    <property type="entry name" value="HisK_dim/P_dom"/>
</dbReference>